<feature type="domain" description="D-isomer specific 2-hydroxyacid dehydrogenase catalytic" evidence="5">
    <location>
        <begin position="5"/>
        <end position="328"/>
    </location>
</feature>
<dbReference type="Gene3D" id="3.40.50.720">
    <property type="entry name" value="NAD(P)-binding Rossmann-like Domain"/>
    <property type="match status" value="2"/>
</dbReference>
<evidence type="ECO:0000259" key="5">
    <source>
        <dbReference type="Pfam" id="PF00389"/>
    </source>
</evidence>
<feature type="domain" description="D-isomer specific 2-hydroxyacid dehydrogenase NAD-binding" evidence="6">
    <location>
        <begin position="110"/>
        <end position="297"/>
    </location>
</feature>
<keyword evidence="2 4" id="KW-0560">Oxidoreductase</keyword>
<dbReference type="AlphaFoldDB" id="A0A0H4W5T4"/>
<name>A0A0H4W5T4_9BACT</name>
<dbReference type="InterPro" id="IPR029753">
    <property type="entry name" value="D-isomer_DH_CS"/>
</dbReference>
<dbReference type="SUPFAM" id="SSF52283">
    <property type="entry name" value="Formate/glycerate dehydrogenase catalytic domain-like"/>
    <property type="match status" value="1"/>
</dbReference>
<dbReference type="RefSeq" id="WP_048920701.1">
    <property type="nucleotide sequence ID" value="NZ_CP010777.1"/>
</dbReference>
<dbReference type="PROSITE" id="PS00671">
    <property type="entry name" value="D_2_HYDROXYACID_DH_3"/>
    <property type="match status" value="1"/>
</dbReference>
<comment type="similarity">
    <text evidence="1 4">Belongs to the D-isomer specific 2-hydroxyacid dehydrogenase family.</text>
</comment>
<organism evidence="7 8">
    <name type="scientific">Rufibacter radiotolerans</name>
    <dbReference type="NCBI Taxonomy" id="1379910"/>
    <lineage>
        <taxon>Bacteria</taxon>
        <taxon>Pseudomonadati</taxon>
        <taxon>Bacteroidota</taxon>
        <taxon>Cytophagia</taxon>
        <taxon>Cytophagales</taxon>
        <taxon>Hymenobacteraceae</taxon>
        <taxon>Rufibacter</taxon>
    </lineage>
</organism>
<reference evidence="7 8" key="1">
    <citation type="submission" date="2015-01" db="EMBL/GenBank/DDBJ databases">
        <title>Rufibacter sp./DG31D/ whole genome sequencing.</title>
        <authorList>
            <person name="Kim M.K."/>
            <person name="Srinivasan S."/>
            <person name="Lee J.-J."/>
        </authorList>
    </citation>
    <scope>NUCLEOTIDE SEQUENCE [LARGE SCALE GENOMIC DNA]</scope>
    <source>
        <strain evidence="7 8">DG31D</strain>
    </source>
</reference>
<protein>
    <submittedName>
        <fullName evidence="7">2-hydroxyacid dehydrogenase</fullName>
    </submittedName>
</protein>
<dbReference type="SUPFAM" id="SSF51735">
    <property type="entry name" value="NAD(P)-binding Rossmann-fold domains"/>
    <property type="match status" value="1"/>
</dbReference>
<dbReference type="PANTHER" id="PTHR43026">
    <property type="entry name" value="2-HYDROXYACID DEHYDROGENASE HOMOLOG 1-RELATED"/>
    <property type="match status" value="1"/>
</dbReference>
<proteinExistence type="inferred from homology"/>
<dbReference type="GO" id="GO:0008720">
    <property type="term" value="F:D-lactate dehydrogenase (NAD+) activity"/>
    <property type="evidence" value="ECO:0007669"/>
    <property type="project" value="TreeGrafter"/>
</dbReference>
<dbReference type="Pfam" id="PF02826">
    <property type="entry name" value="2-Hacid_dh_C"/>
    <property type="match status" value="1"/>
</dbReference>
<evidence type="ECO:0000256" key="3">
    <source>
        <dbReference type="ARBA" id="ARBA00023027"/>
    </source>
</evidence>
<evidence type="ECO:0000256" key="1">
    <source>
        <dbReference type="ARBA" id="ARBA00005854"/>
    </source>
</evidence>
<dbReference type="GO" id="GO:0051287">
    <property type="term" value="F:NAD binding"/>
    <property type="evidence" value="ECO:0007669"/>
    <property type="project" value="InterPro"/>
</dbReference>
<evidence type="ECO:0000313" key="7">
    <source>
        <dbReference type="EMBL" id="AKQ45791.1"/>
    </source>
</evidence>
<dbReference type="InterPro" id="IPR006140">
    <property type="entry name" value="D-isomer_DH_NAD-bd"/>
</dbReference>
<keyword evidence="8" id="KW-1185">Reference proteome</keyword>
<dbReference type="EMBL" id="CP010777">
    <property type="protein sequence ID" value="AKQ45791.1"/>
    <property type="molecule type" value="Genomic_DNA"/>
</dbReference>
<evidence type="ECO:0000256" key="2">
    <source>
        <dbReference type="ARBA" id="ARBA00023002"/>
    </source>
</evidence>
<evidence type="ECO:0000259" key="6">
    <source>
        <dbReference type="Pfam" id="PF02826"/>
    </source>
</evidence>
<dbReference type="InterPro" id="IPR006139">
    <property type="entry name" value="D-isomer_2_OHA_DH_cat_dom"/>
</dbReference>
<dbReference type="PATRIC" id="fig|1379910.4.peg.2014"/>
<sequence length="341" mass="37578">MKVTFYNTKPYDKQFFTEANQVQGHQLRFLEVPLNENTAILAKGATAVCVFVNDKVSASILRHLAEAGVKLLALRCAGYNNVDMAAAAQVGIKVVRVPDYSPYAVAEHTLALILTLNRKIHRAYNRVREGNFALTGLMGFDLHGKTVGLIGLGNIGLVTARILKGFGCRVLGYDLYNSPEAADAGVEFVALEELYAQSDIISLHCPLTPQTFHLINEESIAQMKDGVMLINTSRGAIINTQAVTRGLKSGKIKSLGIDVYEDEGDLFYEDLSGRVIQDDVFMRLLSFNNVLITGHQAFFTEEALYTIAQVTLKNITGFEQGQPLRNEVFPSFLPNVENMLN</sequence>
<dbReference type="PROSITE" id="PS00670">
    <property type="entry name" value="D_2_HYDROXYACID_DH_2"/>
    <property type="match status" value="1"/>
</dbReference>
<dbReference type="InterPro" id="IPR058205">
    <property type="entry name" value="D-LDH-like"/>
</dbReference>
<gene>
    <name evidence="7" type="ORF">TH63_09280</name>
</gene>
<evidence type="ECO:0000313" key="8">
    <source>
        <dbReference type="Proteomes" id="UP000036458"/>
    </source>
</evidence>
<dbReference type="FunFam" id="3.40.50.720:FF:000292">
    <property type="entry name" value="Putative D-lactate dehydrogenase"/>
    <property type="match status" value="1"/>
</dbReference>
<dbReference type="STRING" id="1379910.TH63_09280"/>
<dbReference type="InterPro" id="IPR036291">
    <property type="entry name" value="NAD(P)-bd_dom_sf"/>
</dbReference>
<dbReference type="CDD" id="cd12183">
    <property type="entry name" value="LDH_like_2"/>
    <property type="match status" value="1"/>
</dbReference>
<dbReference type="Proteomes" id="UP000036458">
    <property type="component" value="Chromosome"/>
</dbReference>
<dbReference type="PANTHER" id="PTHR43026:SF1">
    <property type="entry name" value="2-HYDROXYACID DEHYDROGENASE HOMOLOG 1-RELATED"/>
    <property type="match status" value="1"/>
</dbReference>
<keyword evidence="3" id="KW-0520">NAD</keyword>
<dbReference type="Pfam" id="PF00389">
    <property type="entry name" value="2-Hacid_dh"/>
    <property type="match status" value="1"/>
</dbReference>
<dbReference type="OrthoDB" id="1522997at2"/>
<accession>A0A0H4W5T4</accession>
<evidence type="ECO:0000256" key="4">
    <source>
        <dbReference type="RuleBase" id="RU003719"/>
    </source>
</evidence>
<dbReference type="KEGG" id="ruf:TH63_09280"/>